<keyword evidence="10" id="KW-0594">Phospholipid biosynthesis</keyword>
<protein>
    <recommendedName>
        <fullName evidence="12">Cardiolipin synthase</fullName>
        <ecNumber evidence="12">2.7.8.-</ecNumber>
    </recommendedName>
</protein>
<evidence type="ECO:0000256" key="10">
    <source>
        <dbReference type="ARBA" id="ARBA00023209"/>
    </source>
</evidence>
<evidence type="ECO:0000256" key="13">
    <source>
        <dbReference type="SAM" id="Phobius"/>
    </source>
</evidence>
<evidence type="ECO:0000256" key="12">
    <source>
        <dbReference type="NCBIfam" id="TIGR04265"/>
    </source>
</evidence>
<name>A0A7W9W3R2_9FIRM</name>
<evidence type="ECO:0000256" key="4">
    <source>
        <dbReference type="ARBA" id="ARBA00022679"/>
    </source>
</evidence>
<keyword evidence="6" id="KW-0677">Repeat</keyword>
<comment type="subcellular location">
    <subcellularLocation>
        <location evidence="1">Cell membrane</location>
        <topology evidence="1">Multi-pass membrane protein</topology>
    </subcellularLocation>
</comment>
<comment type="caution">
    <text evidence="15">The sequence shown here is derived from an EMBL/GenBank/DDBJ whole genome shotgun (WGS) entry which is preliminary data.</text>
</comment>
<dbReference type="PROSITE" id="PS50035">
    <property type="entry name" value="PLD"/>
    <property type="match status" value="2"/>
</dbReference>
<reference evidence="15 16" key="1">
    <citation type="submission" date="2020-08" db="EMBL/GenBank/DDBJ databases">
        <title>Genomic Encyclopedia of Type Strains, Phase IV (KMG-IV): sequencing the most valuable type-strain genomes for metagenomic binning, comparative biology and taxonomic classification.</title>
        <authorList>
            <person name="Goeker M."/>
        </authorList>
    </citation>
    <scope>NUCLEOTIDE SEQUENCE [LARGE SCALE GENOMIC DNA]</scope>
    <source>
        <strain evidence="15 16">DSM 17245</strain>
    </source>
</reference>
<dbReference type="PANTHER" id="PTHR21248:SF22">
    <property type="entry name" value="PHOSPHOLIPASE D"/>
    <property type="match status" value="1"/>
</dbReference>
<accession>A0A7W9W3R2</accession>
<dbReference type="Gene3D" id="3.30.870.10">
    <property type="entry name" value="Endonuclease Chain A"/>
    <property type="match status" value="2"/>
</dbReference>
<evidence type="ECO:0000259" key="14">
    <source>
        <dbReference type="PROSITE" id="PS50035"/>
    </source>
</evidence>
<proteinExistence type="predicted"/>
<dbReference type="SMART" id="SM00155">
    <property type="entry name" value="PLDc"/>
    <property type="match status" value="2"/>
</dbReference>
<evidence type="ECO:0000256" key="9">
    <source>
        <dbReference type="ARBA" id="ARBA00023136"/>
    </source>
</evidence>
<evidence type="ECO:0000256" key="1">
    <source>
        <dbReference type="ARBA" id="ARBA00004651"/>
    </source>
</evidence>
<dbReference type="EMBL" id="JACHHH010000013">
    <property type="protein sequence ID" value="MBB6042259.1"/>
    <property type="molecule type" value="Genomic_DNA"/>
</dbReference>
<dbReference type="AlphaFoldDB" id="A0A7W9W3R2"/>
<evidence type="ECO:0000313" key="16">
    <source>
        <dbReference type="Proteomes" id="UP000522163"/>
    </source>
</evidence>
<sequence length="518" mass="59911">MPKRGKVLHKEDRKNSVGRLLFVILAVILQITWFWFFLYYLTESYLWASIFARVVSIVMVLGVFAKRTNASIKMTWIFMIMAFPILGMLLYFSVYGSGFTKTMRKRIEAADAMLFPYLDQSHLISDQLKKENKSVGNQFAYLERGGKFPVYRNTELVFYKEASLGLEAQLEALSQARKFIFMEYHAIEDRQSFGEIKEILRKKAEEGVEVRLFYDDVGSIGFIDPKFVQELEEWGIQCRIFNPIVPMVNLFMNNRDHRKITVVDGQIGFTGGYNLADEYFNIHSPYGYWKDTGIRLRGEAVGTLTLLFLEMWHAMDDSPVRGLYNYLPRHWDRYTGQGYCAPYAYAPTDGFPLGEDVYLNMIQSATESIYITTPYLIITDEMSRALCLAAKRGVDVRIVLPGIPDKTFVYAVSRSYYPRLLRAGVRIYEYTPGFMHSKQVLVDHVMAAVGTFNLDYRSFYHHFENGVLLYESPCIFDIADDFHELFRTSTEVSPDKGHNRSLFTRMKQGALRLIAPLL</sequence>
<keyword evidence="9 13" id="KW-0472">Membrane</keyword>
<dbReference type="EC" id="2.7.8.-" evidence="12"/>
<evidence type="ECO:0000313" key="15">
    <source>
        <dbReference type="EMBL" id="MBB6042259.1"/>
    </source>
</evidence>
<dbReference type="GO" id="GO:0032049">
    <property type="term" value="P:cardiolipin biosynthetic process"/>
    <property type="evidence" value="ECO:0007669"/>
    <property type="project" value="UniProtKB-UniRule"/>
</dbReference>
<feature type="transmembrane region" description="Helical" evidence="13">
    <location>
        <begin position="76"/>
        <end position="96"/>
    </location>
</feature>
<keyword evidence="11" id="KW-1208">Phospholipid metabolism</keyword>
<dbReference type="InterPro" id="IPR022924">
    <property type="entry name" value="Cardiolipin_synthase"/>
</dbReference>
<dbReference type="SUPFAM" id="SSF56024">
    <property type="entry name" value="Phospholipase D/nuclease"/>
    <property type="match status" value="2"/>
</dbReference>
<feature type="transmembrane region" description="Helical" evidence="13">
    <location>
        <begin position="45"/>
        <end position="64"/>
    </location>
</feature>
<dbReference type="GeneID" id="85015766"/>
<dbReference type="NCBIfam" id="TIGR04265">
    <property type="entry name" value="bac_cardiolipin"/>
    <property type="match status" value="1"/>
</dbReference>
<dbReference type="InterPro" id="IPR027379">
    <property type="entry name" value="CLS_N"/>
</dbReference>
<dbReference type="Pfam" id="PF13396">
    <property type="entry name" value="PLDc_N"/>
    <property type="match status" value="1"/>
</dbReference>
<evidence type="ECO:0000256" key="5">
    <source>
        <dbReference type="ARBA" id="ARBA00022692"/>
    </source>
</evidence>
<dbReference type="Proteomes" id="UP000522163">
    <property type="component" value="Unassembled WGS sequence"/>
</dbReference>
<dbReference type="InterPro" id="IPR025202">
    <property type="entry name" value="PLD-like_dom"/>
</dbReference>
<keyword evidence="5 13" id="KW-0812">Transmembrane</keyword>
<keyword evidence="8" id="KW-0443">Lipid metabolism</keyword>
<evidence type="ECO:0000256" key="8">
    <source>
        <dbReference type="ARBA" id="ARBA00023098"/>
    </source>
</evidence>
<gene>
    <name evidence="15" type="ORF">HNQ46_002255</name>
</gene>
<dbReference type="CDD" id="cd09160">
    <property type="entry name" value="PLDc_SMU_988_like_2"/>
    <property type="match status" value="1"/>
</dbReference>
<evidence type="ECO:0000256" key="2">
    <source>
        <dbReference type="ARBA" id="ARBA00022475"/>
    </source>
</evidence>
<keyword evidence="3" id="KW-0444">Lipid biosynthesis</keyword>
<evidence type="ECO:0000256" key="3">
    <source>
        <dbReference type="ARBA" id="ARBA00022516"/>
    </source>
</evidence>
<feature type="transmembrane region" description="Helical" evidence="13">
    <location>
        <begin position="20"/>
        <end position="39"/>
    </location>
</feature>
<dbReference type="CDD" id="cd09154">
    <property type="entry name" value="PLDc_SMU_988_like_1"/>
    <property type="match status" value="1"/>
</dbReference>
<feature type="domain" description="PLD phosphodiesterase" evidence="14">
    <location>
        <begin position="431"/>
        <end position="458"/>
    </location>
</feature>
<keyword evidence="7 13" id="KW-1133">Transmembrane helix</keyword>
<dbReference type="InterPro" id="IPR001736">
    <property type="entry name" value="PLipase_D/transphosphatidylase"/>
</dbReference>
<evidence type="ECO:0000256" key="11">
    <source>
        <dbReference type="ARBA" id="ARBA00023264"/>
    </source>
</evidence>
<evidence type="ECO:0000256" key="7">
    <source>
        <dbReference type="ARBA" id="ARBA00022989"/>
    </source>
</evidence>
<dbReference type="PANTHER" id="PTHR21248">
    <property type="entry name" value="CARDIOLIPIN SYNTHASE"/>
    <property type="match status" value="1"/>
</dbReference>
<keyword evidence="4 15" id="KW-0808">Transferase</keyword>
<keyword evidence="2" id="KW-1003">Cell membrane</keyword>
<feature type="domain" description="PLD phosphodiesterase" evidence="14">
    <location>
        <begin position="252"/>
        <end position="279"/>
    </location>
</feature>
<dbReference type="GO" id="GO:0005886">
    <property type="term" value="C:plasma membrane"/>
    <property type="evidence" value="ECO:0007669"/>
    <property type="project" value="UniProtKB-SubCell"/>
</dbReference>
<dbReference type="GO" id="GO:0008808">
    <property type="term" value="F:cardiolipin synthase activity"/>
    <property type="evidence" value="ECO:0007669"/>
    <property type="project" value="UniProtKB-UniRule"/>
</dbReference>
<dbReference type="Pfam" id="PF13091">
    <property type="entry name" value="PLDc_2"/>
    <property type="match status" value="2"/>
</dbReference>
<evidence type="ECO:0000256" key="6">
    <source>
        <dbReference type="ARBA" id="ARBA00022737"/>
    </source>
</evidence>
<organism evidence="15 16">
    <name type="scientific">Oribacterium sinus</name>
    <dbReference type="NCBI Taxonomy" id="237576"/>
    <lineage>
        <taxon>Bacteria</taxon>
        <taxon>Bacillati</taxon>
        <taxon>Bacillota</taxon>
        <taxon>Clostridia</taxon>
        <taxon>Lachnospirales</taxon>
        <taxon>Lachnospiraceae</taxon>
        <taxon>Oribacterium</taxon>
    </lineage>
</organism>
<dbReference type="RefSeq" id="WP_183684738.1">
    <property type="nucleotide sequence ID" value="NZ_JACHHH010000013.1"/>
</dbReference>